<evidence type="ECO:0000313" key="1">
    <source>
        <dbReference type="EMBL" id="OBX49491.1"/>
    </source>
</evidence>
<dbReference type="Proteomes" id="UP000092671">
    <property type="component" value="Unassembled WGS sequence"/>
</dbReference>
<dbReference type="EMBL" id="LZDN01000039">
    <property type="protein sequence ID" value="OBX49491.1"/>
    <property type="molecule type" value="Genomic_DNA"/>
</dbReference>
<reference evidence="1 2" key="1">
    <citation type="submission" date="2016-06" db="EMBL/GenBank/DDBJ databases">
        <title>Draft genome of Moraxella nonliquefaciens CCUG 60284.</title>
        <authorList>
            <person name="Salva-Serra F."/>
            <person name="Engstrom-Jakobsson H."/>
            <person name="Thorell K."/>
            <person name="Gonzales-Siles L."/>
            <person name="Karlsson R."/>
            <person name="Boulund F."/>
            <person name="Engstrand L."/>
            <person name="Kristiansson E."/>
            <person name="Moore E."/>
        </authorList>
    </citation>
    <scope>NUCLEOTIDE SEQUENCE [LARGE SCALE GENOMIC DNA]</scope>
    <source>
        <strain evidence="1 2">CCUG 60284</strain>
    </source>
</reference>
<organism evidence="1 2">
    <name type="scientific">Moraxella nonliquefaciens</name>
    <dbReference type="NCBI Taxonomy" id="478"/>
    <lineage>
        <taxon>Bacteria</taxon>
        <taxon>Pseudomonadati</taxon>
        <taxon>Pseudomonadota</taxon>
        <taxon>Gammaproteobacteria</taxon>
        <taxon>Moraxellales</taxon>
        <taxon>Moraxellaceae</taxon>
        <taxon>Moraxella</taxon>
    </lineage>
</organism>
<comment type="caution">
    <text evidence="1">The sequence shown here is derived from an EMBL/GenBank/DDBJ whole genome shotgun (WGS) entry which is preliminary data.</text>
</comment>
<accession>A0A1B8PIZ9</accession>
<proteinExistence type="predicted"/>
<dbReference type="AlphaFoldDB" id="A0A1B8PIZ9"/>
<dbReference type="RefSeq" id="WP_066893747.1">
    <property type="nucleotide sequence ID" value="NZ_LZDN01000039.1"/>
</dbReference>
<gene>
    <name evidence="1" type="ORF">A9Z60_03740</name>
</gene>
<sequence>MFVLLESNIIDMDSVTCICFDKDNLQIGVLLKQNEKLNIKYHDEKCFNDDLDKLIFASQNVYDY</sequence>
<name>A0A1B8PIZ9_MORNO</name>
<evidence type="ECO:0000313" key="2">
    <source>
        <dbReference type="Proteomes" id="UP000092671"/>
    </source>
</evidence>
<protein>
    <submittedName>
        <fullName evidence="1">Uncharacterized protein</fullName>
    </submittedName>
</protein>